<keyword evidence="1" id="KW-1133">Transmembrane helix</keyword>
<reference evidence="2" key="1">
    <citation type="submission" date="2022-05" db="EMBL/GenBank/DDBJ databases">
        <authorList>
            <person name="Oliphant S.A."/>
            <person name="Watson-Haigh N.S."/>
            <person name="Sumby K.M."/>
            <person name="Gardner J.M."/>
            <person name="Jiranek V."/>
        </authorList>
    </citation>
    <scope>NUCLEOTIDE SEQUENCE</scope>
    <source>
        <strain evidence="2">KI4_B1</strain>
    </source>
</reference>
<evidence type="ECO:0000313" key="3">
    <source>
        <dbReference type="Proteomes" id="UP001055911"/>
    </source>
</evidence>
<proteinExistence type="predicted"/>
<dbReference type="InterPro" id="IPR010178">
    <property type="entry name" value="Lit"/>
</dbReference>
<name>A0A9Q8ZUD2_9LACO</name>
<keyword evidence="1" id="KW-0812">Transmembrane</keyword>
<feature type="transmembrane region" description="Helical" evidence="1">
    <location>
        <begin position="99"/>
        <end position="116"/>
    </location>
</feature>
<keyword evidence="3" id="KW-1185">Reference proteome</keyword>
<dbReference type="AlphaFoldDB" id="A0A9Q8ZUD2"/>
<feature type="transmembrane region" description="Helical" evidence="1">
    <location>
        <begin position="182"/>
        <end position="201"/>
    </location>
</feature>
<protein>
    <submittedName>
        <fullName evidence="2">TIGR01906 family membrane protein</fullName>
    </submittedName>
</protein>
<evidence type="ECO:0000256" key="1">
    <source>
        <dbReference type="SAM" id="Phobius"/>
    </source>
</evidence>
<dbReference type="Proteomes" id="UP001055911">
    <property type="component" value="Chromosome"/>
</dbReference>
<dbReference type="NCBIfam" id="TIGR01906">
    <property type="entry name" value="integ_TIGR01906"/>
    <property type="match status" value="1"/>
</dbReference>
<dbReference type="EMBL" id="CP097119">
    <property type="protein sequence ID" value="USS89774.1"/>
    <property type="molecule type" value="Genomic_DNA"/>
</dbReference>
<keyword evidence="1" id="KW-0472">Membrane</keyword>
<feature type="transmembrane region" description="Helical" evidence="1">
    <location>
        <begin position="128"/>
        <end position="146"/>
    </location>
</feature>
<evidence type="ECO:0000313" key="2">
    <source>
        <dbReference type="EMBL" id="USS89774.1"/>
    </source>
</evidence>
<feature type="transmembrane region" description="Helical" evidence="1">
    <location>
        <begin position="7"/>
        <end position="29"/>
    </location>
</feature>
<dbReference type="Pfam" id="PF07314">
    <property type="entry name" value="Lit"/>
    <property type="match status" value="1"/>
</dbReference>
<accession>A0A9Q8ZUD2</accession>
<gene>
    <name evidence="2" type="ORF">M3M40_03080</name>
</gene>
<sequence length="214" mass="24715">MIGKFDGWLVLSYFLLLAWLLGFAIIVGINSGWVYHLCVLQLHLDQHFHVSVVTLQRNLNQMIAYIQLPWKQSMHLQVYQLSPAAQSHFRDVKGLVEKIELGFILLTGWLGWAIFKQQLNQQIWRLEGLLNITIVGLIVVAGLLLVDFQDCFIYFHRLVFRNQNWIFNPRVDPIINVLPDQYFAAVFGLIAVTFLVALLILRMVAYHQLKKAGS</sequence>
<dbReference type="RefSeq" id="WP_252767321.1">
    <property type="nucleotide sequence ID" value="NZ_CP097119.1"/>
</dbReference>
<organism evidence="2 3">
    <name type="scientific">Fructilactobacillus cliffordii</name>
    <dbReference type="NCBI Taxonomy" id="2940299"/>
    <lineage>
        <taxon>Bacteria</taxon>
        <taxon>Bacillati</taxon>
        <taxon>Bacillota</taxon>
        <taxon>Bacilli</taxon>
        <taxon>Lactobacillales</taxon>
        <taxon>Lactobacillaceae</taxon>
        <taxon>Fructilactobacillus</taxon>
    </lineage>
</organism>